<gene>
    <name evidence="2" type="ORF">FJU30_26070</name>
</gene>
<reference evidence="2 3" key="1">
    <citation type="submission" date="2019-09" db="EMBL/GenBank/DDBJ databases">
        <authorList>
            <person name="Li Y."/>
        </authorList>
    </citation>
    <scope>NUCLEOTIDE SEQUENCE [LARGE SCALE GENOMIC DNA]</scope>
    <source>
        <strain evidence="2 3">L3-3HA</strain>
    </source>
</reference>
<comment type="caution">
    <text evidence="2">The sequence shown here is derived from an EMBL/GenBank/DDBJ whole genome shotgun (WGS) entry which is preliminary data.</text>
</comment>
<dbReference type="Proteomes" id="UP000335415">
    <property type="component" value="Unassembled WGS sequence"/>
</dbReference>
<protein>
    <recommendedName>
        <fullName evidence="4">Conjugal transfer protein</fullName>
    </recommendedName>
</protein>
<dbReference type="Pfam" id="PF09686">
    <property type="entry name" value="Plasmid_RAQPRD"/>
    <property type="match status" value="1"/>
</dbReference>
<dbReference type="EMBL" id="VYKJ01000028">
    <property type="protein sequence ID" value="KAA8994631.1"/>
    <property type="molecule type" value="Genomic_DNA"/>
</dbReference>
<dbReference type="RefSeq" id="WP_150437851.1">
    <property type="nucleotide sequence ID" value="NZ_VYKJ01000028.1"/>
</dbReference>
<proteinExistence type="predicted"/>
<name>A0A5J5FQA4_9GAMM</name>
<evidence type="ECO:0008006" key="4">
    <source>
        <dbReference type="Google" id="ProtNLM"/>
    </source>
</evidence>
<keyword evidence="3" id="KW-1185">Reference proteome</keyword>
<organism evidence="2 3">
    <name type="scientific">Affinibrenneria salicis</name>
    <dbReference type="NCBI Taxonomy" id="2590031"/>
    <lineage>
        <taxon>Bacteria</taxon>
        <taxon>Pseudomonadati</taxon>
        <taxon>Pseudomonadota</taxon>
        <taxon>Gammaproteobacteria</taxon>
        <taxon>Enterobacterales</taxon>
        <taxon>Pectobacteriaceae</taxon>
        <taxon>Affinibrenneria</taxon>
    </lineage>
</organism>
<evidence type="ECO:0000313" key="2">
    <source>
        <dbReference type="EMBL" id="KAA8994631.1"/>
    </source>
</evidence>
<dbReference type="NCBIfam" id="TIGR01690">
    <property type="entry name" value="ICE_RAQPRD"/>
    <property type="match status" value="1"/>
</dbReference>
<evidence type="ECO:0000256" key="1">
    <source>
        <dbReference type="SAM" id="SignalP"/>
    </source>
</evidence>
<accession>A0A5J5FQA4</accession>
<dbReference type="InterPro" id="IPR019110">
    <property type="entry name" value="Uncharacterised_RAQPRD"/>
</dbReference>
<dbReference type="OrthoDB" id="8910666at2"/>
<feature type="chain" id="PRO_5023861409" description="Conjugal transfer protein" evidence="1">
    <location>
        <begin position="21"/>
        <end position="104"/>
    </location>
</feature>
<keyword evidence="1" id="KW-0732">Signal</keyword>
<dbReference type="AlphaFoldDB" id="A0A5J5FQA4"/>
<feature type="signal peptide" evidence="1">
    <location>
        <begin position="1"/>
        <end position="20"/>
    </location>
</feature>
<sequence length="104" mass="11597">MTFLSRLCLSAMLLAGPVYAAPTTEQASLALMLTQLNHIESTLQRAQAQAAQTPAERFFFDYTQVYADIGTIRTGIEHYLTPARSQPRHIIPLSGRYRLEDAAQ</sequence>
<evidence type="ECO:0000313" key="3">
    <source>
        <dbReference type="Proteomes" id="UP000335415"/>
    </source>
</evidence>